<evidence type="ECO:0000259" key="3">
    <source>
        <dbReference type="PROSITE" id="PS50110"/>
    </source>
</evidence>
<dbReference type="InterPro" id="IPR011006">
    <property type="entry name" value="CheY-like_superfamily"/>
</dbReference>
<dbReference type="Proteomes" id="UP000177043">
    <property type="component" value="Unassembled WGS sequence"/>
</dbReference>
<dbReference type="CDD" id="cd00156">
    <property type="entry name" value="REC"/>
    <property type="match status" value="1"/>
</dbReference>
<evidence type="ECO:0000256" key="2">
    <source>
        <dbReference type="PROSITE-ProRule" id="PRU00169"/>
    </source>
</evidence>
<dbReference type="Gene3D" id="3.40.50.2300">
    <property type="match status" value="1"/>
</dbReference>
<sequence>MSDNTNKKILIVEDDEFLRSLTAKRLEKENYQIVIAADGEQALTTLSADQPDLVLLDLLLPGTNGFQVLEKMNKKMPVVVFSNLGQKEDIEKAKGLGADDFLIKANFTLDDVVAKVNSYLKKT</sequence>
<organism evidence="4 5">
    <name type="scientific">Candidatus Vogelbacteria bacterium RIFOXYD1_FULL_44_32</name>
    <dbReference type="NCBI Taxonomy" id="1802438"/>
    <lineage>
        <taxon>Bacteria</taxon>
        <taxon>Candidatus Vogeliibacteriota</taxon>
    </lineage>
</organism>
<dbReference type="SUPFAM" id="SSF52172">
    <property type="entry name" value="CheY-like"/>
    <property type="match status" value="1"/>
</dbReference>
<dbReference type="AlphaFoldDB" id="A0A1G2QDR4"/>
<dbReference type="Pfam" id="PF00072">
    <property type="entry name" value="Response_reg"/>
    <property type="match status" value="1"/>
</dbReference>
<reference evidence="4 5" key="1">
    <citation type="journal article" date="2016" name="Nat. Commun.">
        <title>Thousands of microbial genomes shed light on interconnected biogeochemical processes in an aquifer system.</title>
        <authorList>
            <person name="Anantharaman K."/>
            <person name="Brown C.T."/>
            <person name="Hug L.A."/>
            <person name="Sharon I."/>
            <person name="Castelle C.J."/>
            <person name="Probst A.J."/>
            <person name="Thomas B.C."/>
            <person name="Singh A."/>
            <person name="Wilkins M.J."/>
            <person name="Karaoz U."/>
            <person name="Brodie E.L."/>
            <person name="Williams K.H."/>
            <person name="Hubbard S.S."/>
            <person name="Banfield J.F."/>
        </authorList>
    </citation>
    <scope>NUCLEOTIDE SEQUENCE [LARGE SCALE GENOMIC DNA]</scope>
</reference>
<feature type="modified residue" description="4-aspartylphosphate" evidence="2">
    <location>
        <position position="57"/>
    </location>
</feature>
<dbReference type="STRING" id="1802438.A2571_02400"/>
<feature type="domain" description="Response regulatory" evidence="3">
    <location>
        <begin position="8"/>
        <end position="119"/>
    </location>
</feature>
<dbReference type="GO" id="GO:0000160">
    <property type="term" value="P:phosphorelay signal transduction system"/>
    <property type="evidence" value="ECO:0007669"/>
    <property type="project" value="InterPro"/>
</dbReference>
<evidence type="ECO:0000313" key="4">
    <source>
        <dbReference type="EMBL" id="OHA58598.1"/>
    </source>
</evidence>
<dbReference type="PROSITE" id="PS50110">
    <property type="entry name" value="RESPONSE_REGULATORY"/>
    <property type="match status" value="1"/>
</dbReference>
<protein>
    <recommendedName>
        <fullName evidence="3">Response regulatory domain-containing protein</fullName>
    </recommendedName>
</protein>
<accession>A0A1G2QDR4</accession>
<proteinExistence type="predicted"/>
<evidence type="ECO:0000313" key="5">
    <source>
        <dbReference type="Proteomes" id="UP000177043"/>
    </source>
</evidence>
<keyword evidence="1 2" id="KW-0597">Phosphoprotein</keyword>
<comment type="caution">
    <text evidence="4">The sequence shown here is derived from an EMBL/GenBank/DDBJ whole genome shotgun (WGS) entry which is preliminary data.</text>
</comment>
<name>A0A1G2QDR4_9BACT</name>
<dbReference type="InterPro" id="IPR050595">
    <property type="entry name" value="Bact_response_regulator"/>
</dbReference>
<evidence type="ECO:0000256" key="1">
    <source>
        <dbReference type="ARBA" id="ARBA00022553"/>
    </source>
</evidence>
<dbReference type="PANTHER" id="PTHR44591">
    <property type="entry name" value="STRESS RESPONSE REGULATOR PROTEIN 1"/>
    <property type="match status" value="1"/>
</dbReference>
<dbReference type="PANTHER" id="PTHR44591:SF3">
    <property type="entry name" value="RESPONSE REGULATORY DOMAIN-CONTAINING PROTEIN"/>
    <property type="match status" value="1"/>
</dbReference>
<dbReference type="EMBL" id="MHTJ01000003">
    <property type="protein sequence ID" value="OHA58598.1"/>
    <property type="molecule type" value="Genomic_DNA"/>
</dbReference>
<gene>
    <name evidence="4" type="ORF">A2571_02400</name>
</gene>
<dbReference type="SMART" id="SM00448">
    <property type="entry name" value="REC"/>
    <property type="match status" value="1"/>
</dbReference>
<dbReference type="InterPro" id="IPR001789">
    <property type="entry name" value="Sig_transdc_resp-reg_receiver"/>
</dbReference>